<dbReference type="Gene3D" id="1.10.540.10">
    <property type="entry name" value="Acyl-CoA dehydrogenase/oxidase, N-terminal domain"/>
    <property type="match status" value="1"/>
</dbReference>
<dbReference type="GO" id="GO:0016627">
    <property type="term" value="F:oxidoreductase activity, acting on the CH-CH group of donors"/>
    <property type="evidence" value="ECO:0007669"/>
    <property type="project" value="InterPro"/>
</dbReference>
<organism evidence="2 3">
    <name type="scientific">Triparma retinervis</name>
    <dbReference type="NCBI Taxonomy" id="2557542"/>
    <lineage>
        <taxon>Eukaryota</taxon>
        <taxon>Sar</taxon>
        <taxon>Stramenopiles</taxon>
        <taxon>Ochrophyta</taxon>
        <taxon>Bolidophyceae</taxon>
        <taxon>Parmales</taxon>
        <taxon>Triparmaceae</taxon>
        <taxon>Triparma</taxon>
    </lineage>
</organism>
<dbReference type="InterPro" id="IPR009100">
    <property type="entry name" value="AcylCoA_DH/oxidase_NM_dom_sf"/>
</dbReference>
<dbReference type="InterPro" id="IPR013786">
    <property type="entry name" value="AcylCoA_DH/ox_N"/>
</dbReference>
<reference evidence="2" key="1">
    <citation type="submission" date="2022-07" db="EMBL/GenBank/DDBJ databases">
        <title>Genome analysis of Parmales, a sister group of diatoms, reveals the evolutionary specialization of diatoms from phago-mixotrophs to photoautotrophs.</title>
        <authorList>
            <person name="Ban H."/>
            <person name="Sato S."/>
            <person name="Yoshikawa S."/>
            <person name="Kazumasa Y."/>
            <person name="Nakamura Y."/>
            <person name="Ichinomiya M."/>
            <person name="Saitoh K."/>
            <person name="Sato N."/>
            <person name="Blanc-Mathieu R."/>
            <person name="Endo H."/>
            <person name="Kuwata A."/>
            <person name="Ogata H."/>
        </authorList>
    </citation>
    <scope>NUCLEOTIDE SEQUENCE</scope>
</reference>
<dbReference type="AlphaFoldDB" id="A0A9W6ZWF3"/>
<dbReference type="Proteomes" id="UP001165082">
    <property type="component" value="Unassembled WGS sequence"/>
</dbReference>
<gene>
    <name evidence="2" type="ORF">TrRE_jg3545</name>
</gene>
<feature type="domain" description="Acyl-CoA dehydrogenase/oxidase N-terminal" evidence="1">
    <location>
        <begin position="37"/>
        <end position="87"/>
    </location>
</feature>
<accession>A0A9W6ZWF3</accession>
<dbReference type="SUPFAM" id="SSF56645">
    <property type="entry name" value="Acyl-CoA dehydrogenase NM domain-like"/>
    <property type="match status" value="1"/>
</dbReference>
<keyword evidence="3" id="KW-1185">Reference proteome</keyword>
<dbReference type="Pfam" id="PF02771">
    <property type="entry name" value="Acyl-CoA_dh_N"/>
    <property type="match status" value="1"/>
</dbReference>
<feature type="non-terminal residue" evidence="2">
    <location>
        <position position="1"/>
    </location>
</feature>
<dbReference type="GO" id="GO:0050660">
    <property type="term" value="F:flavin adenine dinucleotide binding"/>
    <property type="evidence" value="ECO:0007669"/>
    <property type="project" value="InterPro"/>
</dbReference>
<name>A0A9W6ZWF3_9STRA</name>
<evidence type="ECO:0000313" key="3">
    <source>
        <dbReference type="Proteomes" id="UP001165082"/>
    </source>
</evidence>
<evidence type="ECO:0000259" key="1">
    <source>
        <dbReference type="Pfam" id="PF02771"/>
    </source>
</evidence>
<dbReference type="OrthoDB" id="9988775at2759"/>
<evidence type="ECO:0000313" key="2">
    <source>
        <dbReference type="EMBL" id="GMH59246.1"/>
    </source>
</evidence>
<dbReference type="EMBL" id="BRXZ01000985">
    <property type="protein sequence ID" value="GMH59246.1"/>
    <property type="molecule type" value="Genomic_DNA"/>
</dbReference>
<proteinExistence type="predicted"/>
<dbReference type="InterPro" id="IPR037069">
    <property type="entry name" value="AcylCoA_DH/ox_N_sf"/>
</dbReference>
<comment type="caution">
    <text evidence="2">The sequence shown here is derived from an EMBL/GenBank/DDBJ whole genome shotgun (WGS) entry which is preliminary data.</text>
</comment>
<protein>
    <recommendedName>
        <fullName evidence="1">Acyl-CoA dehydrogenase/oxidase N-terminal domain-containing protein</fullName>
    </recommendedName>
</protein>
<sequence>MFVSRLRQAHTASRRLFSTATASSTATLTDFNAFNPTEEHKGLREMVRSFAENEVEPQALEYNRAEKFNIPLFRKLGDLGLLGITVP</sequence>